<comment type="similarity">
    <text evidence="1">Belongs to the class I-like SAM-binding methyltransferase superfamily. RsmB/NOP family.</text>
</comment>
<keyword evidence="5" id="KW-0694">RNA-binding</keyword>
<sequence>MKLFVSQLLHAVTERKISYETAFNYITRKQSFIGATRKKLFKLGYETLIYYHSIRLLARREGFSQTPSGIASYMSSRGFEIEKVVKEVEEYADSIGGIKGLAVKYGYPPLLVERLSSHVDYEELERILRSLNTRKRWLRVNILKTNVEAALTCLRDEGFKYQGSKFTGLSYKLLRGAFHPMRSIKCVKKGLLIPQDISSVLAIQATGPFENTLLDACSSPGLKLQLALSISRGLKAVAVDYSPRRVGYIREVLSTYGGLERVVVLNGDSTLLEYRFVFDKALLDVPCTGTGAIYSDPTVKIRFSPLSLERLKSIQLKLLRRVLRNSRRVIYISCSILPDEGELIVDEAIRENLVEPVPLREPYLSKAYKGFKSGDNTYRIMPHIVDGQGMYLAVLESRVYTG</sequence>
<keyword evidence="3 7" id="KW-0808">Transferase</keyword>
<comment type="caution">
    <text evidence="7">The sequence shown here is derived from an EMBL/GenBank/DDBJ whole genome shotgun (WGS) entry which is preliminary data.</text>
</comment>
<protein>
    <submittedName>
        <fullName evidence="7">RsmB/NOP family class I SAM-dependent RNA methyltransferase</fullName>
    </submittedName>
</protein>
<dbReference type="Gene3D" id="3.40.50.150">
    <property type="entry name" value="Vaccinia Virus protein VP39"/>
    <property type="match status" value="1"/>
</dbReference>
<evidence type="ECO:0000256" key="4">
    <source>
        <dbReference type="ARBA" id="ARBA00022691"/>
    </source>
</evidence>
<dbReference type="PRINTS" id="PR02008">
    <property type="entry name" value="RCMTFAMILY"/>
</dbReference>
<organism evidence="7">
    <name type="scientific">Thermogladius calderae</name>
    <dbReference type="NCBI Taxonomy" id="1200300"/>
    <lineage>
        <taxon>Archaea</taxon>
        <taxon>Thermoproteota</taxon>
        <taxon>Thermoprotei</taxon>
        <taxon>Desulfurococcales</taxon>
        <taxon>Desulfurococcaceae</taxon>
        <taxon>Thermogladius</taxon>
    </lineage>
</organism>
<evidence type="ECO:0000256" key="1">
    <source>
        <dbReference type="ARBA" id="ARBA00007494"/>
    </source>
</evidence>
<dbReference type="GO" id="GO:0001510">
    <property type="term" value="P:RNA methylation"/>
    <property type="evidence" value="ECO:0007669"/>
    <property type="project" value="InterPro"/>
</dbReference>
<dbReference type="CDD" id="cd02440">
    <property type="entry name" value="AdoMet_MTases"/>
    <property type="match status" value="1"/>
</dbReference>
<dbReference type="PROSITE" id="PS01153">
    <property type="entry name" value="NOL1_NOP2_SUN"/>
    <property type="match status" value="1"/>
</dbReference>
<proteinExistence type="inferred from homology"/>
<dbReference type="GO" id="GO:0008173">
    <property type="term" value="F:RNA methyltransferase activity"/>
    <property type="evidence" value="ECO:0007669"/>
    <property type="project" value="InterPro"/>
</dbReference>
<dbReference type="PANTHER" id="PTHR22807:SF70">
    <property type="entry name" value="TRNA_RRNA CYTOSINE-C5-METHYLASE, NOL1_NOP2_SUN FAMILY, FUSED TO N-TERMINAL NUSB REGULATOR DOMAIN"/>
    <property type="match status" value="1"/>
</dbReference>
<dbReference type="InterPro" id="IPR023267">
    <property type="entry name" value="RCMT"/>
</dbReference>
<evidence type="ECO:0000256" key="3">
    <source>
        <dbReference type="ARBA" id="ARBA00022679"/>
    </source>
</evidence>
<dbReference type="InterPro" id="IPR018314">
    <property type="entry name" value="RsmB/NOL1/NOP2-like_CS"/>
</dbReference>
<dbReference type="Gene3D" id="3.30.70.1170">
    <property type="entry name" value="Sun protein, domain 3"/>
    <property type="match status" value="1"/>
</dbReference>
<keyword evidence="4" id="KW-0949">S-adenosyl-L-methionine</keyword>
<dbReference type="PROSITE" id="PS51686">
    <property type="entry name" value="SAM_MT_RSMB_NOP"/>
    <property type="match status" value="1"/>
</dbReference>
<dbReference type="InterPro" id="IPR001678">
    <property type="entry name" value="MeTrfase_RsmB-F_NOP2_dom"/>
</dbReference>
<reference evidence="7" key="1">
    <citation type="journal article" date="2020" name="mSystems">
        <title>Genome- and Community-Level Interaction Insights into Carbon Utilization and Element Cycling Functions of Hydrothermarchaeota in Hydrothermal Sediment.</title>
        <authorList>
            <person name="Zhou Z."/>
            <person name="Liu Y."/>
            <person name="Xu W."/>
            <person name="Pan J."/>
            <person name="Luo Z.H."/>
            <person name="Li M."/>
        </authorList>
    </citation>
    <scope>NUCLEOTIDE SEQUENCE [LARGE SCALE GENOMIC DNA]</scope>
    <source>
        <strain evidence="7">SpSt-110</strain>
    </source>
</reference>
<dbReference type="InterPro" id="IPR049560">
    <property type="entry name" value="MeTrfase_RsmB-F_NOP2_cat"/>
</dbReference>
<dbReference type="InterPro" id="IPR029063">
    <property type="entry name" value="SAM-dependent_MTases_sf"/>
</dbReference>
<dbReference type="Pfam" id="PF22458">
    <property type="entry name" value="RsmF-B_ferredox"/>
    <property type="match status" value="1"/>
</dbReference>
<dbReference type="EMBL" id="DRYK01000035">
    <property type="protein sequence ID" value="HHP67673.1"/>
    <property type="molecule type" value="Genomic_DNA"/>
</dbReference>
<dbReference type="SUPFAM" id="SSF53335">
    <property type="entry name" value="S-adenosyl-L-methionine-dependent methyltransferases"/>
    <property type="match status" value="1"/>
</dbReference>
<dbReference type="AlphaFoldDB" id="A0A7J3XYN9"/>
<dbReference type="Pfam" id="PF01189">
    <property type="entry name" value="Methyltr_RsmB-F"/>
    <property type="match status" value="1"/>
</dbReference>
<gene>
    <name evidence="7" type="ORF">ENM60_02615</name>
</gene>
<evidence type="ECO:0000259" key="6">
    <source>
        <dbReference type="PROSITE" id="PS51686"/>
    </source>
</evidence>
<dbReference type="PANTHER" id="PTHR22807">
    <property type="entry name" value="NOP2 YEAST -RELATED NOL1/NOP2/FMU SUN DOMAIN-CONTAINING"/>
    <property type="match status" value="1"/>
</dbReference>
<name>A0A7J3XYN9_9CREN</name>
<evidence type="ECO:0000256" key="5">
    <source>
        <dbReference type="ARBA" id="ARBA00022884"/>
    </source>
</evidence>
<accession>A0A7J3XYN9</accession>
<evidence type="ECO:0000313" key="7">
    <source>
        <dbReference type="EMBL" id="HHP67673.1"/>
    </source>
</evidence>
<evidence type="ECO:0000256" key="2">
    <source>
        <dbReference type="ARBA" id="ARBA00022603"/>
    </source>
</evidence>
<dbReference type="InterPro" id="IPR054728">
    <property type="entry name" value="RsmB-like_ferredoxin"/>
</dbReference>
<keyword evidence="2 7" id="KW-0489">Methyltransferase</keyword>
<dbReference type="GO" id="GO:0003723">
    <property type="term" value="F:RNA binding"/>
    <property type="evidence" value="ECO:0007669"/>
    <property type="project" value="UniProtKB-KW"/>
</dbReference>
<feature type="domain" description="SAM-dependent MTase RsmB/NOP-type" evidence="6">
    <location>
        <begin position="126"/>
        <end position="398"/>
    </location>
</feature>